<comment type="caution">
    <text evidence="2">The sequence shown here is derived from an EMBL/GenBank/DDBJ whole genome shotgun (WGS) entry which is preliminary data.</text>
</comment>
<evidence type="ECO:0000313" key="2">
    <source>
        <dbReference type="EMBL" id="KAH8019710.1"/>
    </source>
</evidence>
<name>A0A9J6DD01_RHIMP</name>
<evidence type="ECO:0000313" key="3">
    <source>
        <dbReference type="Proteomes" id="UP000821866"/>
    </source>
</evidence>
<dbReference type="EMBL" id="JABSTU010000010">
    <property type="protein sequence ID" value="KAH8019710.1"/>
    <property type="molecule type" value="Genomic_DNA"/>
</dbReference>
<accession>A0A9J6DD01</accession>
<proteinExistence type="predicted"/>
<feature type="region of interest" description="Disordered" evidence="1">
    <location>
        <begin position="1"/>
        <end position="39"/>
    </location>
</feature>
<reference evidence="2" key="2">
    <citation type="submission" date="2021-09" db="EMBL/GenBank/DDBJ databases">
        <authorList>
            <person name="Jia N."/>
            <person name="Wang J."/>
            <person name="Shi W."/>
            <person name="Du L."/>
            <person name="Sun Y."/>
            <person name="Zhan W."/>
            <person name="Jiang J."/>
            <person name="Wang Q."/>
            <person name="Zhang B."/>
            <person name="Ji P."/>
            <person name="Sakyi L.B."/>
            <person name="Cui X."/>
            <person name="Yuan T."/>
            <person name="Jiang B."/>
            <person name="Yang W."/>
            <person name="Lam T.T.-Y."/>
            <person name="Chang Q."/>
            <person name="Ding S."/>
            <person name="Wang X."/>
            <person name="Zhu J."/>
            <person name="Ruan X."/>
            <person name="Zhao L."/>
            <person name="Wei J."/>
            <person name="Que T."/>
            <person name="Du C."/>
            <person name="Cheng J."/>
            <person name="Dai P."/>
            <person name="Han X."/>
            <person name="Huang E."/>
            <person name="Gao Y."/>
            <person name="Liu J."/>
            <person name="Shao H."/>
            <person name="Ye R."/>
            <person name="Li L."/>
            <person name="Wei W."/>
            <person name="Wang X."/>
            <person name="Wang C."/>
            <person name="Huo Q."/>
            <person name="Li W."/>
            <person name="Guo W."/>
            <person name="Chen H."/>
            <person name="Chen S."/>
            <person name="Zhou L."/>
            <person name="Zhou L."/>
            <person name="Ni X."/>
            <person name="Tian J."/>
            <person name="Zhou Y."/>
            <person name="Sheng Y."/>
            <person name="Liu T."/>
            <person name="Pan Y."/>
            <person name="Xia L."/>
            <person name="Li J."/>
            <person name="Zhao F."/>
            <person name="Cao W."/>
        </authorList>
    </citation>
    <scope>NUCLEOTIDE SEQUENCE</scope>
    <source>
        <strain evidence="2">Rmic-2018</strain>
        <tissue evidence="2">Larvae</tissue>
    </source>
</reference>
<dbReference type="Proteomes" id="UP000821866">
    <property type="component" value="Chromosome 8"/>
</dbReference>
<keyword evidence="3" id="KW-1185">Reference proteome</keyword>
<gene>
    <name evidence="2" type="ORF">HPB51_021032</name>
</gene>
<protein>
    <submittedName>
        <fullName evidence="2">Uncharacterized protein</fullName>
    </submittedName>
</protein>
<reference evidence="2" key="1">
    <citation type="journal article" date="2020" name="Cell">
        <title>Large-Scale Comparative Analyses of Tick Genomes Elucidate Their Genetic Diversity and Vector Capacities.</title>
        <authorList>
            <consortium name="Tick Genome and Microbiome Consortium (TIGMIC)"/>
            <person name="Jia N."/>
            <person name="Wang J."/>
            <person name="Shi W."/>
            <person name="Du L."/>
            <person name="Sun Y."/>
            <person name="Zhan W."/>
            <person name="Jiang J.F."/>
            <person name="Wang Q."/>
            <person name="Zhang B."/>
            <person name="Ji P."/>
            <person name="Bell-Sakyi L."/>
            <person name="Cui X.M."/>
            <person name="Yuan T.T."/>
            <person name="Jiang B.G."/>
            <person name="Yang W.F."/>
            <person name="Lam T.T."/>
            <person name="Chang Q.C."/>
            <person name="Ding S.J."/>
            <person name="Wang X.J."/>
            <person name="Zhu J.G."/>
            <person name="Ruan X.D."/>
            <person name="Zhao L."/>
            <person name="Wei J.T."/>
            <person name="Ye R.Z."/>
            <person name="Que T.C."/>
            <person name="Du C.H."/>
            <person name="Zhou Y.H."/>
            <person name="Cheng J.X."/>
            <person name="Dai P.F."/>
            <person name="Guo W.B."/>
            <person name="Han X.H."/>
            <person name="Huang E.J."/>
            <person name="Li L.F."/>
            <person name="Wei W."/>
            <person name="Gao Y.C."/>
            <person name="Liu J.Z."/>
            <person name="Shao H.Z."/>
            <person name="Wang X."/>
            <person name="Wang C.C."/>
            <person name="Yang T.C."/>
            <person name="Huo Q.B."/>
            <person name="Li W."/>
            <person name="Chen H.Y."/>
            <person name="Chen S.E."/>
            <person name="Zhou L.G."/>
            <person name="Ni X.B."/>
            <person name="Tian J.H."/>
            <person name="Sheng Y."/>
            <person name="Liu T."/>
            <person name="Pan Y.S."/>
            <person name="Xia L.Y."/>
            <person name="Li J."/>
            <person name="Zhao F."/>
            <person name="Cao W.C."/>
        </authorList>
    </citation>
    <scope>NUCLEOTIDE SEQUENCE</scope>
    <source>
        <strain evidence="2">Rmic-2018</strain>
    </source>
</reference>
<organism evidence="2 3">
    <name type="scientific">Rhipicephalus microplus</name>
    <name type="common">Cattle tick</name>
    <name type="synonym">Boophilus microplus</name>
    <dbReference type="NCBI Taxonomy" id="6941"/>
    <lineage>
        <taxon>Eukaryota</taxon>
        <taxon>Metazoa</taxon>
        <taxon>Ecdysozoa</taxon>
        <taxon>Arthropoda</taxon>
        <taxon>Chelicerata</taxon>
        <taxon>Arachnida</taxon>
        <taxon>Acari</taxon>
        <taxon>Parasitiformes</taxon>
        <taxon>Ixodida</taxon>
        <taxon>Ixodoidea</taxon>
        <taxon>Ixodidae</taxon>
        <taxon>Rhipicephalinae</taxon>
        <taxon>Rhipicephalus</taxon>
        <taxon>Boophilus</taxon>
    </lineage>
</organism>
<sequence length="127" mass="13722">MTESATPGASSPRDANREAPPQVARTCAATVAKSSGSNLPSSEVLLQNALSVMQSLATALQNTAQAPVQNVHPRVKVDMPTYTGYHYCKSSNEYLNRLLHYQQATGLSHAELFKRVVPVSLRDQAAR</sequence>
<dbReference type="AlphaFoldDB" id="A0A9J6DD01"/>
<evidence type="ECO:0000256" key="1">
    <source>
        <dbReference type="SAM" id="MobiDB-lite"/>
    </source>
</evidence>